<dbReference type="PANTHER" id="PTHR47016:SF5">
    <property type="entry name" value="CLP DOMAIN SUPERFAMILY PROTEIN"/>
    <property type="match status" value="1"/>
</dbReference>
<dbReference type="Gene3D" id="1.10.1780.10">
    <property type="entry name" value="Clp, N-terminal domain"/>
    <property type="match status" value="2"/>
</dbReference>
<keyword evidence="1" id="KW-0677">Repeat</keyword>
<feature type="compositionally biased region" description="Low complexity" evidence="2">
    <location>
        <begin position="126"/>
        <end position="143"/>
    </location>
</feature>
<dbReference type="RefSeq" id="WP_211464151.1">
    <property type="nucleotide sequence ID" value="NZ_JAGSXH010000005.1"/>
</dbReference>
<protein>
    <submittedName>
        <fullName evidence="4">ATP-dependent Clp protease ATP-binding subunit</fullName>
    </submittedName>
</protein>
<dbReference type="Proteomes" id="UP000677913">
    <property type="component" value="Unassembled WGS sequence"/>
</dbReference>
<dbReference type="GO" id="GO:0006508">
    <property type="term" value="P:proteolysis"/>
    <property type="evidence" value="ECO:0007669"/>
    <property type="project" value="UniProtKB-KW"/>
</dbReference>
<evidence type="ECO:0000313" key="5">
    <source>
        <dbReference type="Proteomes" id="UP000677913"/>
    </source>
</evidence>
<dbReference type="GO" id="GO:0008233">
    <property type="term" value="F:peptidase activity"/>
    <property type="evidence" value="ECO:0007669"/>
    <property type="project" value="UniProtKB-KW"/>
</dbReference>
<feature type="region of interest" description="Disordered" evidence="2">
    <location>
        <begin position="123"/>
        <end position="145"/>
    </location>
</feature>
<dbReference type="AlphaFoldDB" id="A0A8J7WM43"/>
<gene>
    <name evidence="4" type="ORF">KGA66_02840</name>
</gene>
<comment type="caution">
    <text evidence="4">The sequence shown here is derived from an EMBL/GenBank/DDBJ whole genome shotgun (WGS) entry which is preliminary data.</text>
</comment>
<dbReference type="EMBL" id="JAGSXH010000005">
    <property type="protein sequence ID" value="MBS2961969.1"/>
    <property type="molecule type" value="Genomic_DNA"/>
</dbReference>
<evidence type="ECO:0000256" key="1">
    <source>
        <dbReference type="PROSITE-ProRule" id="PRU01251"/>
    </source>
</evidence>
<sequence length="273" mass="28730">MPKINVYVPDELAEAVKEAGIPVSAVCQRALETAVRRVTAIREAVLTPSTGLEERSDRLTHFTQRSRTVLKLAAQEARDRSAAEVGTGHLLHGLLAEGGNLALQVLGAMEIDPEQIRREIDRSRADAPAASAAGPGEAGTSAEQTAAPAVDGLRFGSQAAAALELAVTEATSLGHNYVGCEHLLLGLVAEPDGEGGRILRGLGAELRLTRRAVGAAIAGYVHLRAQQGQNTAPATAPELADPMTKLSALIDQQLKPVVQRLERIENNMRLGDG</sequence>
<dbReference type="PANTHER" id="PTHR47016">
    <property type="entry name" value="ATP-DEPENDENT CLP PROTEASE ATP-BINDING SUBUNIT CLPT1, CHLOROPLASTIC"/>
    <property type="match status" value="1"/>
</dbReference>
<proteinExistence type="predicted"/>
<keyword evidence="4" id="KW-0067">ATP-binding</keyword>
<dbReference type="PROSITE" id="PS51903">
    <property type="entry name" value="CLP_R"/>
    <property type="match status" value="1"/>
</dbReference>
<keyword evidence="4" id="KW-0645">Protease</keyword>
<name>A0A8J7WM43_9ACTN</name>
<evidence type="ECO:0000313" key="4">
    <source>
        <dbReference type="EMBL" id="MBS2961969.1"/>
    </source>
</evidence>
<dbReference type="InterPro" id="IPR044217">
    <property type="entry name" value="CLPT1/2"/>
</dbReference>
<dbReference type="InterPro" id="IPR036628">
    <property type="entry name" value="Clp_N_dom_sf"/>
</dbReference>
<reference evidence="4" key="1">
    <citation type="submission" date="2021-04" db="EMBL/GenBank/DDBJ databases">
        <title>Genome based classification of Actinospica acidithermotolerans sp. nov., an actinobacterium isolated from an Indonesian hot spring.</title>
        <authorList>
            <person name="Kusuma A.B."/>
            <person name="Putra K.E."/>
            <person name="Nafisah S."/>
            <person name="Loh J."/>
            <person name="Nouioui I."/>
            <person name="Goodfellow M."/>
        </authorList>
    </citation>
    <scope>NUCLEOTIDE SEQUENCE</scope>
    <source>
        <strain evidence="4">DSM 45618</strain>
    </source>
</reference>
<dbReference type="SUPFAM" id="SSF81923">
    <property type="entry name" value="Double Clp-N motif"/>
    <property type="match status" value="2"/>
</dbReference>
<evidence type="ECO:0000259" key="3">
    <source>
        <dbReference type="PROSITE" id="PS51903"/>
    </source>
</evidence>
<keyword evidence="4" id="KW-0378">Hydrolase</keyword>
<evidence type="ECO:0000256" key="2">
    <source>
        <dbReference type="SAM" id="MobiDB-lite"/>
    </source>
</evidence>
<accession>A0A8J7WM43</accession>
<feature type="domain" description="Clp R" evidence="3">
    <location>
        <begin position="56"/>
        <end position="219"/>
    </location>
</feature>
<keyword evidence="4" id="KW-0547">Nucleotide-binding</keyword>
<keyword evidence="5" id="KW-1185">Reference proteome</keyword>
<organism evidence="4 5">
    <name type="scientific">Actinocrinis puniceicyclus</name>
    <dbReference type="NCBI Taxonomy" id="977794"/>
    <lineage>
        <taxon>Bacteria</taxon>
        <taxon>Bacillati</taxon>
        <taxon>Actinomycetota</taxon>
        <taxon>Actinomycetes</taxon>
        <taxon>Catenulisporales</taxon>
        <taxon>Actinospicaceae</taxon>
        <taxon>Actinocrinis</taxon>
    </lineage>
</organism>
<dbReference type="GO" id="GO:0005524">
    <property type="term" value="F:ATP binding"/>
    <property type="evidence" value="ECO:0007669"/>
    <property type="project" value="UniProtKB-KW"/>
</dbReference>
<dbReference type="Pfam" id="PF02861">
    <property type="entry name" value="Clp_N"/>
    <property type="match status" value="2"/>
</dbReference>
<dbReference type="InterPro" id="IPR004176">
    <property type="entry name" value="Clp_R_N"/>
</dbReference>